<gene>
    <name evidence="1" type="ORF">B0H67DRAFT_307348</name>
</gene>
<dbReference type="Proteomes" id="UP001172102">
    <property type="component" value="Unassembled WGS sequence"/>
</dbReference>
<accession>A0AA40A1D9</accession>
<comment type="caution">
    <text evidence="1">The sequence shown here is derived from an EMBL/GenBank/DDBJ whole genome shotgun (WGS) entry which is preliminary data.</text>
</comment>
<sequence length="240" mass="27476">MHCYRRDMLYRHFYRVFYAIGAPGGSSSRRLAGAHVDMPQDVSECNLGSGQPNRGGGAGRYLELVPMWTYCFDDLDTMNAFTSIAAALPIRHAQVVVYPHYQLYDPNFGWARHTNSEWEKKLEKVSAACERIPGLATLLLSLQPRPQYGIFVDKQAVLDSCRQLTVSCRVQAEILGRPDQDVVTNREDAMMNIRIEIERRQLHLDCELMNVGEVRDNLETHEPRSSRRALNQIPREVRNI</sequence>
<evidence type="ECO:0000313" key="2">
    <source>
        <dbReference type="Proteomes" id="UP001172102"/>
    </source>
</evidence>
<dbReference type="AlphaFoldDB" id="A0AA40A1D9"/>
<reference evidence="1" key="1">
    <citation type="submission" date="2023-06" db="EMBL/GenBank/DDBJ databases">
        <title>Genome-scale phylogeny and comparative genomics of the fungal order Sordariales.</title>
        <authorList>
            <consortium name="Lawrence Berkeley National Laboratory"/>
            <person name="Hensen N."/>
            <person name="Bonometti L."/>
            <person name="Westerberg I."/>
            <person name="Brannstrom I.O."/>
            <person name="Guillou S."/>
            <person name="Cros-Aarteil S."/>
            <person name="Calhoun S."/>
            <person name="Haridas S."/>
            <person name="Kuo A."/>
            <person name="Mondo S."/>
            <person name="Pangilinan J."/>
            <person name="Riley R."/>
            <person name="Labutti K."/>
            <person name="Andreopoulos B."/>
            <person name="Lipzen A."/>
            <person name="Chen C."/>
            <person name="Yanf M."/>
            <person name="Daum C."/>
            <person name="Ng V."/>
            <person name="Clum A."/>
            <person name="Steindorff A."/>
            <person name="Ohm R."/>
            <person name="Martin F."/>
            <person name="Silar P."/>
            <person name="Natvig D."/>
            <person name="Lalanne C."/>
            <person name="Gautier V."/>
            <person name="Ament-Velasquez S.L."/>
            <person name="Kruys A."/>
            <person name="Hutchinson M.I."/>
            <person name="Powell A.J."/>
            <person name="Barry K."/>
            <person name="Miller A.N."/>
            <person name="Grigoriev I.V."/>
            <person name="Debuchy R."/>
            <person name="Gladieux P."/>
            <person name="Thoren M.H."/>
            <person name="Johannesson H."/>
        </authorList>
    </citation>
    <scope>NUCLEOTIDE SEQUENCE</scope>
    <source>
        <strain evidence="1">SMH4607-1</strain>
    </source>
</reference>
<protein>
    <submittedName>
        <fullName evidence="1">Uncharacterized protein</fullName>
    </submittedName>
</protein>
<keyword evidence="2" id="KW-1185">Reference proteome</keyword>
<proteinExistence type="predicted"/>
<dbReference type="EMBL" id="JAUKUA010000006">
    <property type="protein sequence ID" value="KAK0707289.1"/>
    <property type="molecule type" value="Genomic_DNA"/>
</dbReference>
<organism evidence="1 2">
    <name type="scientific">Lasiosphaeris hirsuta</name>
    <dbReference type="NCBI Taxonomy" id="260670"/>
    <lineage>
        <taxon>Eukaryota</taxon>
        <taxon>Fungi</taxon>
        <taxon>Dikarya</taxon>
        <taxon>Ascomycota</taxon>
        <taxon>Pezizomycotina</taxon>
        <taxon>Sordariomycetes</taxon>
        <taxon>Sordariomycetidae</taxon>
        <taxon>Sordariales</taxon>
        <taxon>Lasiosphaeriaceae</taxon>
        <taxon>Lasiosphaeris</taxon>
    </lineage>
</organism>
<evidence type="ECO:0000313" key="1">
    <source>
        <dbReference type="EMBL" id="KAK0707289.1"/>
    </source>
</evidence>
<name>A0AA40A1D9_9PEZI</name>